<evidence type="ECO:0000313" key="2">
    <source>
        <dbReference type="Proteomes" id="UP000245533"/>
    </source>
</evidence>
<proteinExistence type="predicted"/>
<dbReference type="Proteomes" id="UP000245533">
    <property type="component" value="Unassembled WGS sequence"/>
</dbReference>
<evidence type="ECO:0000313" key="1">
    <source>
        <dbReference type="EMBL" id="PWN07843.1"/>
    </source>
</evidence>
<sequence length="71" mass="7876">MFSSSAEHTPRIPSGEGTELIKERKSVAFKTQGCVQGPDGALAFAYVFKSKNTLLSPLRRGDFFTHQPYKI</sequence>
<name>A0A316TTC3_9BACT</name>
<accession>A0A316TTC3</accession>
<gene>
    <name evidence="1" type="ORF">DDZ15_02195</name>
</gene>
<reference evidence="1 2" key="1">
    <citation type="submission" date="2018-05" db="EMBL/GenBank/DDBJ databases">
        <title>Rhodohalobacter halophilus gen. nov., sp. nov., a moderately halophilic member of the family Balneolaceae.</title>
        <authorList>
            <person name="Liu Z.-W."/>
        </authorList>
    </citation>
    <scope>NUCLEOTIDE SEQUENCE [LARGE SCALE GENOMIC DNA]</scope>
    <source>
        <strain evidence="1 2">8A47</strain>
    </source>
</reference>
<keyword evidence="2" id="KW-1185">Reference proteome</keyword>
<protein>
    <submittedName>
        <fullName evidence="1">Uncharacterized protein</fullName>
    </submittedName>
</protein>
<dbReference type="EMBL" id="QGGB01000002">
    <property type="protein sequence ID" value="PWN07843.1"/>
    <property type="molecule type" value="Genomic_DNA"/>
</dbReference>
<dbReference type="AlphaFoldDB" id="A0A316TTC3"/>
<organism evidence="1 2">
    <name type="scientific">Rhodohalobacter mucosus</name>
    <dbReference type="NCBI Taxonomy" id="2079485"/>
    <lineage>
        <taxon>Bacteria</taxon>
        <taxon>Pseudomonadati</taxon>
        <taxon>Balneolota</taxon>
        <taxon>Balneolia</taxon>
        <taxon>Balneolales</taxon>
        <taxon>Balneolaceae</taxon>
        <taxon>Rhodohalobacter</taxon>
    </lineage>
</organism>
<comment type="caution">
    <text evidence="1">The sequence shown here is derived from an EMBL/GenBank/DDBJ whole genome shotgun (WGS) entry which is preliminary data.</text>
</comment>